<proteinExistence type="predicted"/>
<sequence length="141" mass="16279">MEKSRFFIELVKEYAPYARSAVIANKQDLPGALDLETIERITGLKAYAMIAIEQKNQIKMMNILADVLNLNSEEISSLQPLRERDQLIKDAELALKNEDFKYAEIIFEKIAKICFEIGDEHFGKEFYAKAEKINQFLKNSN</sequence>
<dbReference type="EMBL" id="LAZR01001257">
    <property type="protein sequence ID" value="KKN47787.1"/>
    <property type="molecule type" value="Genomic_DNA"/>
</dbReference>
<reference evidence="1" key="1">
    <citation type="journal article" date="2015" name="Nature">
        <title>Complex archaea that bridge the gap between prokaryotes and eukaryotes.</title>
        <authorList>
            <person name="Spang A."/>
            <person name="Saw J.H."/>
            <person name="Jorgensen S.L."/>
            <person name="Zaremba-Niedzwiedzka K."/>
            <person name="Martijn J."/>
            <person name="Lind A.E."/>
            <person name="van Eijk R."/>
            <person name="Schleper C."/>
            <person name="Guy L."/>
            <person name="Ettema T.J."/>
        </authorList>
    </citation>
    <scope>NUCLEOTIDE SEQUENCE</scope>
</reference>
<organism evidence="1">
    <name type="scientific">marine sediment metagenome</name>
    <dbReference type="NCBI Taxonomy" id="412755"/>
    <lineage>
        <taxon>unclassified sequences</taxon>
        <taxon>metagenomes</taxon>
        <taxon>ecological metagenomes</taxon>
    </lineage>
</organism>
<name>A0A0F9RE03_9ZZZZ</name>
<evidence type="ECO:0000313" key="1">
    <source>
        <dbReference type="EMBL" id="KKN47787.1"/>
    </source>
</evidence>
<comment type="caution">
    <text evidence="1">The sequence shown here is derived from an EMBL/GenBank/DDBJ whole genome shotgun (WGS) entry which is preliminary data.</text>
</comment>
<accession>A0A0F9RE03</accession>
<protein>
    <submittedName>
        <fullName evidence="1">Uncharacterized protein</fullName>
    </submittedName>
</protein>
<dbReference type="AlphaFoldDB" id="A0A0F9RE03"/>
<gene>
    <name evidence="1" type="ORF">LCGC14_0659530</name>
</gene>